<feature type="domain" description="HTH gntR-type" evidence="4">
    <location>
        <begin position="10"/>
        <end position="77"/>
    </location>
</feature>
<dbReference type="PANTHER" id="PTHR43537">
    <property type="entry name" value="TRANSCRIPTIONAL REGULATOR, GNTR FAMILY"/>
    <property type="match status" value="1"/>
</dbReference>
<dbReference type="GO" id="GO:0003677">
    <property type="term" value="F:DNA binding"/>
    <property type="evidence" value="ECO:0007669"/>
    <property type="project" value="UniProtKB-KW"/>
</dbReference>
<dbReference type="InterPro" id="IPR011711">
    <property type="entry name" value="GntR_C"/>
</dbReference>
<dbReference type="InterPro" id="IPR000524">
    <property type="entry name" value="Tscrpt_reg_HTH_GntR"/>
</dbReference>
<accession>A0A0M0KLV4</accession>
<name>A0A0M0KLV4_ALKHA</name>
<keyword evidence="3" id="KW-0804">Transcription</keyword>
<dbReference type="PANTHER" id="PTHR43537:SF45">
    <property type="entry name" value="GNTR FAMILY REGULATORY PROTEIN"/>
    <property type="match status" value="1"/>
</dbReference>
<organism evidence="5">
    <name type="scientific">Halalkalibacterium halodurans</name>
    <name type="common">Bacillus halodurans</name>
    <dbReference type="NCBI Taxonomy" id="86665"/>
    <lineage>
        <taxon>Bacteria</taxon>
        <taxon>Bacillati</taxon>
        <taxon>Bacillota</taxon>
        <taxon>Bacilli</taxon>
        <taxon>Bacillales</taxon>
        <taxon>Bacillaceae</taxon>
        <taxon>Halalkalibacterium (ex Joshi et al. 2022)</taxon>
    </lineage>
</organism>
<dbReference type="InterPro" id="IPR036388">
    <property type="entry name" value="WH-like_DNA-bd_sf"/>
</dbReference>
<dbReference type="InterPro" id="IPR008920">
    <property type="entry name" value="TF_FadR/GntR_C"/>
</dbReference>
<dbReference type="Pfam" id="PF07729">
    <property type="entry name" value="FCD"/>
    <property type="match status" value="1"/>
</dbReference>
<accession>A0A4Y7WU51</accession>
<proteinExistence type="predicted"/>
<dbReference type="RefSeq" id="WP_053431695.1">
    <property type="nucleotide sequence ID" value="NZ_CP040441.1"/>
</dbReference>
<keyword evidence="2" id="KW-0238">DNA-binding</keyword>
<dbReference type="SUPFAM" id="SSF46785">
    <property type="entry name" value="Winged helix' DNA-binding domain"/>
    <property type="match status" value="1"/>
</dbReference>
<evidence type="ECO:0000256" key="3">
    <source>
        <dbReference type="ARBA" id="ARBA00023163"/>
    </source>
</evidence>
<dbReference type="SMART" id="SM00895">
    <property type="entry name" value="FCD"/>
    <property type="match status" value="1"/>
</dbReference>
<dbReference type="SUPFAM" id="SSF48008">
    <property type="entry name" value="GntR ligand-binding domain-like"/>
    <property type="match status" value="1"/>
</dbReference>
<dbReference type="Gene3D" id="1.20.120.530">
    <property type="entry name" value="GntR ligand-binding domain-like"/>
    <property type="match status" value="1"/>
</dbReference>
<dbReference type="CDD" id="cd07377">
    <property type="entry name" value="WHTH_GntR"/>
    <property type="match status" value="1"/>
</dbReference>
<dbReference type="AlphaFoldDB" id="A0A0M0KLV4"/>
<sequence length="226" mass="26815">MFRSKAEMTGSTRDFVYQRIKEQIINLELTPGTKISEQEMAGKLEVSRTPVREAFFKLAQEDLLVIIPQSGTIVSKIDLDLVEEGRFLREHIEKAIVREVCKKANQDQLLRIETNLTMQEFCLKKGTHQRLFELDEEFHELLFDICQKKRTWKIIRQMNSHLDRLRMLRLAINQDWTIVVEHHQKIFEAISSRNEELAEETMATHMSLVIVEKDQLRERYPEFFSH</sequence>
<dbReference type="EMBL" id="LILD01000001">
    <property type="protein sequence ID" value="KOO39846.1"/>
    <property type="molecule type" value="Genomic_DNA"/>
</dbReference>
<dbReference type="GO" id="GO:0003700">
    <property type="term" value="F:DNA-binding transcription factor activity"/>
    <property type="evidence" value="ECO:0007669"/>
    <property type="project" value="InterPro"/>
</dbReference>
<keyword evidence="1" id="KW-0805">Transcription regulation</keyword>
<dbReference type="GeneID" id="87596691"/>
<reference evidence="5" key="1">
    <citation type="submission" date="2015-08" db="EMBL/GenBank/DDBJ databases">
        <title>Complete DNA Sequence of Pseudomonas syringae pv. actinidiae, the Causal Agent of Kiwifruit Canker Disease.</title>
        <authorList>
            <person name="Rikkerink E.H.A."/>
            <person name="Fineran P.C."/>
        </authorList>
    </citation>
    <scope>NUCLEOTIDE SEQUENCE</scope>
    <source>
        <strain evidence="5">DSM 13666</strain>
    </source>
</reference>
<comment type="caution">
    <text evidence="5">The sequence shown here is derived from an EMBL/GenBank/DDBJ whole genome shotgun (WGS) entry which is preliminary data.</text>
</comment>
<protein>
    <submittedName>
        <fullName evidence="5">GntR family transcriptional regulator</fullName>
    </submittedName>
</protein>
<dbReference type="Pfam" id="PF00392">
    <property type="entry name" value="GntR"/>
    <property type="match status" value="1"/>
</dbReference>
<dbReference type="Gene3D" id="1.10.10.10">
    <property type="entry name" value="Winged helix-like DNA-binding domain superfamily/Winged helix DNA-binding domain"/>
    <property type="match status" value="1"/>
</dbReference>
<evidence type="ECO:0000256" key="1">
    <source>
        <dbReference type="ARBA" id="ARBA00023015"/>
    </source>
</evidence>
<dbReference type="PROSITE" id="PS50949">
    <property type="entry name" value="HTH_GNTR"/>
    <property type="match status" value="1"/>
</dbReference>
<gene>
    <name evidence="5" type="ORF">AMD02_14040</name>
</gene>
<dbReference type="SMART" id="SM00345">
    <property type="entry name" value="HTH_GNTR"/>
    <property type="match status" value="1"/>
</dbReference>
<evidence type="ECO:0000313" key="5">
    <source>
        <dbReference type="EMBL" id="KOO39846.1"/>
    </source>
</evidence>
<evidence type="ECO:0000259" key="4">
    <source>
        <dbReference type="PROSITE" id="PS50949"/>
    </source>
</evidence>
<evidence type="ECO:0000256" key="2">
    <source>
        <dbReference type="ARBA" id="ARBA00023125"/>
    </source>
</evidence>
<dbReference type="InterPro" id="IPR036390">
    <property type="entry name" value="WH_DNA-bd_sf"/>
</dbReference>
<dbReference type="PATRIC" id="fig|136160.3.peg.3263"/>